<evidence type="ECO:0000313" key="2">
    <source>
        <dbReference type="Proteomes" id="UP001497680"/>
    </source>
</evidence>
<accession>A0ACC0CP93</accession>
<protein>
    <submittedName>
        <fullName evidence="1">Uncharacterized protein</fullName>
    </submittedName>
</protein>
<keyword evidence="2" id="KW-1185">Reference proteome</keyword>
<comment type="caution">
    <text evidence="1">The sequence shown here is derived from an EMBL/GenBank/DDBJ whole genome shotgun (WGS) entry which is preliminary data.</text>
</comment>
<gene>
    <name evidence="1" type="ORF">F4821DRAFT_247581</name>
</gene>
<evidence type="ECO:0000313" key="1">
    <source>
        <dbReference type="EMBL" id="KAI6082229.1"/>
    </source>
</evidence>
<dbReference type="EMBL" id="MU394375">
    <property type="protein sequence ID" value="KAI6082229.1"/>
    <property type="molecule type" value="Genomic_DNA"/>
</dbReference>
<sequence>MQKRRSHKKSRNGCQNCKKWHTKCDESGPPCNNCTLRKAKCVYSRPNSDNDSTTGSLAIRARQRELAAYRPSVDRPPGDVGTICAAYGGPSRLMDLELMHQWSTKTYDCFSGIPEDGYYLQHILPRSALKYDFMLNCIMAISSLHIARSVDESQSTKYLNAALEFYNRGSSSFRMNLGSINEDNCLVLYMFSAIAVTVHLAIPQSSPNMLKHATVAFDLLNGCTSIGMMAMPWMLKSDFPLRTFLSRIGASKDIIDADAKAAFVRLRLLNDQRYKSTTEVNPDEEDQLGVVVIHEHELYEMAIHSLEICYAEEANGVLQGFCTTLPSMMGKPFISLVSQCDPFILLIVMHWAVLLNELDPKFWWMISLGKKLAVEIADLLRTRHPDLALEWQEAIAWPLTRMGLPATRSRELSYNEGVGWELV</sequence>
<reference evidence="1 2" key="1">
    <citation type="journal article" date="2022" name="New Phytol.">
        <title>Ecological generalism drives hyperdiversity of secondary metabolite gene clusters in xylarialean endophytes.</title>
        <authorList>
            <person name="Franco M.E.E."/>
            <person name="Wisecaver J.H."/>
            <person name="Arnold A.E."/>
            <person name="Ju Y.M."/>
            <person name="Slot J.C."/>
            <person name="Ahrendt S."/>
            <person name="Moore L.P."/>
            <person name="Eastman K.E."/>
            <person name="Scott K."/>
            <person name="Konkel Z."/>
            <person name="Mondo S.J."/>
            <person name="Kuo A."/>
            <person name="Hayes R.D."/>
            <person name="Haridas S."/>
            <person name="Andreopoulos B."/>
            <person name="Riley R."/>
            <person name="LaButti K."/>
            <person name="Pangilinan J."/>
            <person name="Lipzen A."/>
            <person name="Amirebrahimi M."/>
            <person name="Yan J."/>
            <person name="Adam C."/>
            <person name="Keymanesh K."/>
            <person name="Ng V."/>
            <person name="Louie K."/>
            <person name="Northen T."/>
            <person name="Drula E."/>
            <person name="Henrissat B."/>
            <person name="Hsieh H.M."/>
            <person name="Youens-Clark K."/>
            <person name="Lutzoni F."/>
            <person name="Miadlikowska J."/>
            <person name="Eastwood D.C."/>
            <person name="Hamelin R.C."/>
            <person name="Grigoriev I.V."/>
            <person name="U'Ren J.M."/>
        </authorList>
    </citation>
    <scope>NUCLEOTIDE SEQUENCE [LARGE SCALE GENOMIC DNA]</scope>
    <source>
        <strain evidence="1 2">ER1909</strain>
    </source>
</reference>
<dbReference type="Proteomes" id="UP001497680">
    <property type="component" value="Unassembled WGS sequence"/>
</dbReference>
<name>A0ACC0CP93_9PEZI</name>
<organism evidence="1 2">
    <name type="scientific">Hypoxylon rubiginosum</name>
    <dbReference type="NCBI Taxonomy" id="110542"/>
    <lineage>
        <taxon>Eukaryota</taxon>
        <taxon>Fungi</taxon>
        <taxon>Dikarya</taxon>
        <taxon>Ascomycota</taxon>
        <taxon>Pezizomycotina</taxon>
        <taxon>Sordariomycetes</taxon>
        <taxon>Xylariomycetidae</taxon>
        <taxon>Xylariales</taxon>
        <taxon>Hypoxylaceae</taxon>
        <taxon>Hypoxylon</taxon>
    </lineage>
</organism>
<proteinExistence type="predicted"/>